<evidence type="ECO:0000313" key="2">
    <source>
        <dbReference type="EMBL" id="KAF0929359.1"/>
    </source>
</evidence>
<dbReference type="Proteomes" id="UP000479710">
    <property type="component" value="Unassembled WGS sequence"/>
</dbReference>
<sequence>MPIPAMDHWEVNPFRCLSFNNPPAPPVTSAPAECASHAPSSHAHRDTQAAPKIVDDPTPPSIHRFGVHAYAELRDGPAGSRRLPTPLPAASACHLNSAAPSPHL</sequence>
<name>A0A6G1EXP4_9ORYZ</name>
<evidence type="ECO:0000313" key="3">
    <source>
        <dbReference type="Proteomes" id="UP000479710"/>
    </source>
</evidence>
<evidence type="ECO:0000256" key="1">
    <source>
        <dbReference type="SAM" id="MobiDB-lite"/>
    </source>
</evidence>
<accession>A0A6G1EXP4</accession>
<reference evidence="2 3" key="1">
    <citation type="submission" date="2019-11" db="EMBL/GenBank/DDBJ databases">
        <title>Whole genome sequence of Oryza granulata.</title>
        <authorList>
            <person name="Li W."/>
        </authorList>
    </citation>
    <scope>NUCLEOTIDE SEQUENCE [LARGE SCALE GENOMIC DNA]</scope>
    <source>
        <strain evidence="3">cv. Menghai</strain>
        <tissue evidence="2">Leaf</tissue>
    </source>
</reference>
<feature type="region of interest" description="Disordered" evidence="1">
    <location>
        <begin position="26"/>
        <end position="61"/>
    </location>
</feature>
<protein>
    <submittedName>
        <fullName evidence="2">Uncharacterized protein</fullName>
    </submittedName>
</protein>
<comment type="caution">
    <text evidence="2">The sequence shown here is derived from an EMBL/GenBank/DDBJ whole genome shotgun (WGS) entry which is preliminary data.</text>
</comment>
<keyword evidence="3" id="KW-1185">Reference proteome</keyword>
<gene>
    <name evidence="2" type="ORF">E2562_021387</name>
</gene>
<dbReference type="AlphaFoldDB" id="A0A6G1EXP4"/>
<proteinExistence type="predicted"/>
<dbReference type="EMBL" id="SPHZ02000002">
    <property type="protein sequence ID" value="KAF0929359.1"/>
    <property type="molecule type" value="Genomic_DNA"/>
</dbReference>
<feature type="region of interest" description="Disordered" evidence="1">
    <location>
        <begin position="76"/>
        <end position="104"/>
    </location>
</feature>
<organism evidence="2 3">
    <name type="scientific">Oryza meyeriana var. granulata</name>
    <dbReference type="NCBI Taxonomy" id="110450"/>
    <lineage>
        <taxon>Eukaryota</taxon>
        <taxon>Viridiplantae</taxon>
        <taxon>Streptophyta</taxon>
        <taxon>Embryophyta</taxon>
        <taxon>Tracheophyta</taxon>
        <taxon>Spermatophyta</taxon>
        <taxon>Magnoliopsida</taxon>
        <taxon>Liliopsida</taxon>
        <taxon>Poales</taxon>
        <taxon>Poaceae</taxon>
        <taxon>BOP clade</taxon>
        <taxon>Oryzoideae</taxon>
        <taxon>Oryzeae</taxon>
        <taxon>Oryzinae</taxon>
        <taxon>Oryza</taxon>
        <taxon>Oryza meyeriana</taxon>
    </lineage>
</organism>